<protein>
    <submittedName>
        <fullName evidence="1">Uncharacterized protein</fullName>
    </submittedName>
</protein>
<organism evidence="1 2">
    <name type="scientific">Cichlidogyrus casuarinus</name>
    <dbReference type="NCBI Taxonomy" id="1844966"/>
    <lineage>
        <taxon>Eukaryota</taxon>
        <taxon>Metazoa</taxon>
        <taxon>Spiralia</taxon>
        <taxon>Lophotrochozoa</taxon>
        <taxon>Platyhelminthes</taxon>
        <taxon>Monogenea</taxon>
        <taxon>Monopisthocotylea</taxon>
        <taxon>Dactylogyridea</taxon>
        <taxon>Ancyrocephalidae</taxon>
        <taxon>Cichlidogyrus</taxon>
    </lineage>
</organism>
<dbReference type="EMBL" id="JBJKFK010001841">
    <property type="protein sequence ID" value="KAL3312137.1"/>
    <property type="molecule type" value="Genomic_DNA"/>
</dbReference>
<name>A0ABD2PXI7_9PLAT</name>
<evidence type="ECO:0000313" key="2">
    <source>
        <dbReference type="Proteomes" id="UP001626550"/>
    </source>
</evidence>
<comment type="caution">
    <text evidence="1">The sequence shown here is derived from an EMBL/GenBank/DDBJ whole genome shotgun (WGS) entry which is preliminary data.</text>
</comment>
<dbReference type="Proteomes" id="UP001626550">
    <property type="component" value="Unassembled WGS sequence"/>
</dbReference>
<reference evidence="1 2" key="1">
    <citation type="submission" date="2024-11" db="EMBL/GenBank/DDBJ databases">
        <title>Adaptive evolution of stress response genes in parasites aligns with host niche diversity.</title>
        <authorList>
            <person name="Hahn C."/>
            <person name="Resl P."/>
        </authorList>
    </citation>
    <scope>NUCLEOTIDE SEQUENCE [LARGE SCALE GENOMIC DNA]</scope>
    <source>
        <strain evidence="1">EGGRZ-B1_66</strain>
        <tissue evidence="1">Body</tissue>
    </source>
</reference>
<keyword evidence="2" id="KW-1185">Reference proteome</keyword>
<proteinExistence type="predicted"/>
<gene>
    <name evidence="1" type="ORF">Ciccas_009276</name>
</gene>
<dbReference type="AlphaFoldDB" id="A0ABD2PXI7"/>
<evidence type="ECO:0000313" key="1">
    <source>
        <dbReference type="EMBL" id="KAL3312137.1"/>
    </source>
</evidence>
<accession>A0ABD2PXI7</accession>
<sequence>MLEHGRPDGTGMTLVLNRKRKASQAVPSLPSKLAKDYHPLKSLQKLCARICTDNCGFSRHVESGQWPSLKDATLADNHKIAYLFKKPLDRKTKCAEEHPLKCICKNCIQTRLLNPTIPFVCQSLDRFGLAKKPKLPSLKCLFCEFDGAHEMTQLMDHVRAKHNFAIPSVSDLLTHFGILSCLSRIIIKQQL</sequence>